<name>A0A1Z5HRZ3_9FIRM</name>
<dbReference type="AlphaFoldDB" id="A0A1Z5HRZ3"/>
<organism evidence="2 3">
    <name type="scientific">Calderihabitans maritimus</name>
    <dbReference type="NCBI Taxonomy" id="1246530"/>
    <lineage>
        <taxon>Bacteria</taxon>
        <taxon>Bacillati</taxon>
        <taxon>Bacillota</taxon>
        <taxon>Clostridia</taxon>
        <taxon>Neomoorellales</taxon>
        <taxon>Calderihabitantaceae</taxon>
        <taxon>Calderihabitans</taxon>
    </lineage>
</organism>
<keyword evidence="3" id="KW-1185">Reference proteome</keyword>
<comment type="caution">
    <text evidence="2">The sequence shown here is derived from an EMBL/GenBank/DDBJ whole genome shotgun (WGS) entry which is preliminary data.</text>
</comment>
<keyword evidence="1" id="KW-1133">Transmembrane helix</keyword>
<keyword evidence="1" id="KW-0472">Membrane</keyword>
<protein>
    <submittedName>
        <fullName evidence="2">Uncharacterized protein</fullName>
    </submittedName>
</protein>
<feature type="transmembrane region" description="Helical" evidence="1">
    <location>
        <begin position="84"/>
        <end position="106"/>
    </location>
</feature>
<reference evidence="3" key="1">
    <citation type="journal article" date="2017" name="Appl. Environ. Microbiol.">
        <title>Genomic analysis of Calderihabitans maritimus KKC1, a thermophilic hydrogenogenic carboxydotrophic bacterium isolated from marine sediment.</title>
        <authorList>
            <person name="Omae K."/>
            <person name="Yoneda Y."/>
            <person name="Fukuyama Y."/>
            <person name="Yoshida T."/>
            <person name="Sako Y."/>
        </authorList>
    </citation>
    <scope>NUCLEOTIDE SEQUENCE [LARGE SCALE GENOMIC DNA]</scope>
    <source>
        <strain evidence="3">KKC1</strain>
    </source>
</reference>
<evidence type="ECO:0000313" key="2">
    <source>
        <dbReference type="EMBL" id="GAW92137.1"/>
    </source>
</evidence>
<dbReference type="EMBL" id="BDGJ01000059">
    <property type="protein sequence ID" value="GAW92137.1"/>
    <property type="molecule type" value="Genomic_DNA"/>
</dbReference>
<keyword evidence="1" id="KW-0812">Transmembrane</keyword>
<proteinExistence type="predicted"/>
<gene>
    <name evidence="2" type="ORF">KKC1_12960</name>
</gene>
<evidence type="ECO:0000256" key="1">
    <source>
        <dbReference type="SAM" id="Phobius"/>
    </source>
</evidence>
<accession>A0A1Z5HRZ3</accession>
<dbReference type="Proteomes" id="UP000197032">
    <property type="component" value="Unassembled WGS sequence"/>
</dbReference>
<sequence length="113" mass="13463">MHCFYRRGIILLGRKIEEYGEEVRRLKSRGQRKRWPFNFLWEGGAKVQTLFLIGFILIIIFSLSVSLYLVNYTFRIKNIAFKSLVFLLFSALTFIVTFSLAIFVIWPPHIWEL</sequence>
<evidence type="ECO:0000313" key="3">
    <source>
        <dbReference type="Proteomes" id="UP000197032"/>
    </source>
</evidence>
<feature type="transmembrane region" description="Helical" evidence="1">
    <location>
        <begin position="50"/>
        <end position="72"/>
    </location>
</feature>